<dbReference type="Proteomes" id="UP000798662">
    <property type="component" value="Chromosome 1"/>
</dbReference>
<sequence>MLDLQVGLSVYDDTPDTVLPVAELLAKHCDGTPIVGDTGAAANTTGTFAGNCTLVLAVPGGELTWGAGCQATIDGALTIRLADGAPPPGGGTPNDDDTGEVDWDAGSAVQATSVTAAVREIDIGAGAVVVATGPAGMSLSAAAGDVDLVAGASLRATNGDIAVTASGDVDVGAGASITAPGGAVDVTAGADLDMLPGSSVAGGGDVSLRAGAEATLNIVALSSGGVLLVTAPTCEATSVSPTAPTVQVCQ</sequence>
<protein>
    <submittedName>
        <fullName evidence="1">Uncharacterized protein</fullName>
    </submittedName>
</protein>
<proteinExistence type="predicted"/>
<comment type="caution">
    <text evidence="1">The sequence shown here is derived from an EMBL/GenBank/DDBJ whole genome shotgun (WGS) entry which is preliminary data.</text>
</comment>
<evidence type="ECO:0000313" key="2">
    <source>
        <dbReference type="Proteomes" id="UP000798662"/>
    </source>
</evidence>
<name>A0ACC3BQM3_PYRYE</name>
<keyword evidence="2" id="KW-1185">Reference proteome</keyword>
<reference evidence="1" key="1">
    <citation type="submission" date="2019-11" db="EMBL/GenBank/DDBJ databases">
        <title>Nori genome reveals adaptations in red seaweeds to the harsh intertidal environment.</title>
        <authorList>
            <person name="Wang D."/>
            <person name="Mao Y."/>
        </authorList>
    </citation>
    <scope>NUCLEOTIDE SEQUENCE</scope>
    <source>
        <tissue evidence="1">Gametophyte</tissue>
    </source>
</reference>
<organism evidence="1 2">
    <name type="scientific">Pyropia yezoensis</name>
    <name type="common">Susabi-nori</name>
    <name type="synonym">Porphyra yezoensis</name>
    <dbReference type="NCBI Taxonomy" id="2788"/>
    <lineage>
        <taxon>Eukaryota</taxon>
        <taxon>Rhodophyta</taxon>
        <taxon>Bangiophyceae</taxon>
        <taxon>Bangiales</taxon>
        <taxon>Bangiaceae</taxon>
        <taxon>Pyropia</taxon>
    </lineage>
</organism>
<dbReference type="EMBL" id="CM020618">
    <property type="protein sequence ID" value="KAK1859893.1"/>
    <property type="molecule type" value="Genomic_DNA"/>
</dbReference>
<evidence type="ECO:0000313" key="1">
    <source>
        <dbReference type="EMBL" id="KAK1859893.1"/>
    </source>
</evidence>
<gene>
    <name evidence="1" type="ORF">I4F81_002485</name>
</gene>
<accession>A0ACC3BQM3</accession>